<dbReference type="SMART" id="SM00719">
    <property type="entry name" value="Plus3"/>
    <property type="match status" value="1"/>
</dbReference>
<dbReference type="Gene3D" id="3.90.70.200">
    <property type="entry name" value="Plus-3 domain"/>
    <property type="match status" value="1"/>
</dbReference>
<dbReference type="InterPro" id="IPR058668">
    <property type="entry name" value="NERD_dom"/>
</dbReference>
<comment type="caution">
    <text evidence="5">The sequence shown here is derived from an EMBL/GenBank/DDBJ whole genome shotgun (WGS) entry which is preliminary data.</text>
</comment>
<dbReference type="Pfam" id="PF03126">
    <property type="entry name" value="Plus-3"/>
    <property type="match status" value="1"/>
</dbReference>
<evidence type="ECO:0000256" key="2">
    <source>
        <dbReference type="SAM" id="MobiDB-lite"/>
    </source>
</evidence>
<dbReference type="SUPFAM" id="SSF159042">
    <property type="entry name" value="Plus3-like"/>
    <property type="match status" value="1"/>
</dbReference>
<evidence type="ECO:0000259" key="3">
    <source>
        <dbReference type="PROSITE" id="PS51360"/>
    </source>
</evidence>
<gene>
    <name evidence="5" type="ORF">EZV62_018935</name>
</gene>
<dbReference type="OrthoDB" id="6415790at2759"/>
<dbReference type="CDD" id="cd10567">
    <property type="entry name" value="SWIB-MDM2_like"/>
    <property type="match status" value="1"/>
</dbReference>
<accession>A0A5C7HA73</accession>
<dbReference type="AlphaFoldDB" id="A0A5C7HA73"/>
<dbReference type="InterPro" id="IPR036128">
    <property type="entry name" value="Plus3-like_sf"/>
</dbReference>
<feature type="compositionally biased region" description="Basic and acidic residues" evidence="2">
    <location>
        <begin position="309"/>
        <end position="320"/>
    </location>
</feature>
<feature type="coiled-coil region" evidence="1">
    <location>
        <begin position="741"/>
        <end position="817"/>
    </location>
</feature>
<name>A0A5C7HA73_9ROSI</name>
<feature type="domain" description="DM2" evidence="4">
    <location>
        <begin position="11"/>
        <end position="94"/>
    </location>
</feature>
<evidence type="ECO:0000256" key="1">
    <source>
        <dbReference type="SAM" id="Coils"/>
    </source>
</evidence>
<dbReference type="InterPro" id="IPR003121">
    <property type="entry name" value="SWIB_MDM2_domain"/>
</dbReference>
<dbReference type="Pfam" id="PF04195">
    <property type="entry name" value="Transposase_28"/>
    <property type="match status" value="1"/>
</dbReference>
<reference evidence="6" key="1">
    <citation type="journal article" date="2019" name="Gigascience">
        <title>De novo genome assembly of the endangered Acer yangbiense, a plant species with extremely small populations endemic to Yunnan Province, China.</title>
        <authorList>
            <person name="Yang J."/>
            <person name="Wariss H.M."/>
            <person name="Tao L."/>
            <person name="Zhang R."/>
            <person name="Yun Q."/>
            <person name="Hollingsworth P."/>
            <person name="Dao Z."/>
            <person name="Luo G."/>
            <person name="Guo H."/>
            <person name="Ma Y."/>
            <person name="Sun W."/>
        </authorList>
    </citation>
    <scope>NUCLEOTIDE SEQUENCE [LARGE SCALE GENOMIC DNA]</scope>
    <source>
        <strain evidence="6">cv. Malutang</strain>
    </source>
</reference>
<feature type="compositionally biased region" description="Polar residues" evidence="2">
    <location>
        <begin position="652"/>
        <end position="664"/>
    </location>
</feature>
<proteinExistence type="predicted"/>
<dbReference type="Pfam" id="PF25980">
    <property type="entry name" value="NERD_plant"/>
    <property type="match status" value="1"/>
</dbReference>
<dbReference type="InterPro" id="IPR036885">
    <property type="entry name" value="SWIB_MDM2_dom_sf"/>
</dbReference>
<dbReference type="PANTHER" id="PTHR46851">
    <property type="entry name" value="OS01G0884500 PROTEIN"/>
    <property type="match status" value="1"/>
</dbReference>
<dbReference type="SUPFAM" id="SSF47592">
    <property type="entry name" value="SWIB/MDM2 domain"/>
    <property type="match status" value="1"/>
</dbReference>
<dbReference type="EMBL" id="VAHF01000009">
    <property type="protein sequence ID" value="TXG53679.1"/>
    <property type="molecule type" value="Genomic_DNA"/>
</dbReference>
<dbReference type="InterPro" id="IPR004343">
    <property type="entry name" value="Plus-3_dom"/>
</dbReference>
<feature type="region of interest" description="Disordered" evidence="2">
    <location>
        <begin position="309"/>
        <end position="348"/>
    </location>
</feature>
<protein>
    <submittedName>
        <fullName evidence="5">Uncharacterized protein</fullName>
    </submittedName>
</protein>
<keyword evidence="6" id="KW-1185">Reference proteome</keyword>
<dbReference type="PANTHER" id="PTHR46851:SF23">
    <property type="entry name" value="SWIB_MDM2 DOMAIN-CONTAINING PROTEIN"/>
    <property type="match status" value="1"/>
</dbReference>
<evidence type="ECO:0000313" key="5">
    <source>
        <dbReference type="EMBL" id="TXG53679.1"/>
    </source>
</evidence>
<dbReference type="Pfam" id="PF02201">
    <property type="entry name" value="SWIB"/>
    <property type="match status" value="1"/>
</dbReference>
<evidence type="ECO:0000259" key="4">
    <source>
        <dbReference type="PROSITE" id="PS51925"/>
    </source>
</evidence>
<dbReference type="PROSITE" id="PS51925">
    <property type="entry name" value="SWIB_MDM2"/>
    <property type="match status" value="1"/>
</dbReference>
<feature type="domain" description="Plus3" evidence="3">
    <location>
        <begin position="125"/>
        <end position="255"/>
    </location>
</feature>
<dbReference type="Gene3D" id="1.10.245.10">
    <property type="entry name" value="SWIB/MDM2 domain"/>
    <property type="match status" value="1"/>
</dbReference>
<dbReference type="GO" id="GO:0003677">
    <property type="term" value="F:DNA binding"/>
    <property type="evidence" value="ECO:0007669"/>
    <property type="project" value="InterPro"/>
</dbReference>
<organism evidence="5 6">
    <name type="scientific">Acer yangbiense</name>
    <dbReference type="NCBI Taxonomy" id="1000413"/>
    <lineage>
        <taxon>Eukaryota</taxon>
        <taxon>Viridiplantae</taxon>
        <taxon>Streptophyta</taxon>
        <taxon>Embryophyta</taxon>
        <taxon>Tracheophyta</taxon>
        <taxon>Spermatophyta</taxon>
        <taxon>Magnoliopsida</taxon>
        <taxon>eudicotyledons</taxon>
        <taxon>Gunneridae</taxon>
        <taxon>Pentapetalae</taxon>
        <taxon>rosids</taxon>
        <taxon>malvids</taxon>
        <taxon>Sapindales</taxon>
        <taxon>Sapindaceae</taxon>
        <taxon>Hippocastanoideae</taxon>
        <taxon>Acereae</taxon>
        <taxon>Acer</taxon>
    </lineage>
</organism>
<dbReference type="InterPro" id="IPR045894">
    <property type="entry name" value="At5g08430-like"/>
</dbReference>
<evidence type="ECO:0000313" key="6">
    <source>
        <dbReference type="Proteomes" id="UP000323000"/>
    </source>
</evidence>
<feature type="compositionally biased region" description="Low complexity" evidence="2">
    <location>
        <begin position="609"/>
        <end position="623"/>
    </location>
</feature>
<feature type="region of interest" description="Disordered" evidence="2">
    <location>
        <begin position="591"/>
        <end position="678"/>
    </location>
</feature>
<dbReference type="PROSITE" id="PS51360">
    <property type="entry name" value="PLUS3"/>
    <property type="match status" value="1"/>
</dbReference>
<keyword evidence="1" id="KW-0175">Coiled coil</keyword>
<dbReference type="InterPro" id="IPR007321">
    <property type="entry name" value="Transposase_28"/>
</dbReference>
<sequence length="830" mass="93723">MKGETIKSKKKIEFKEWGSKPLLGFLASIGKETNQELSQIDVSSLILEYCKQNNLFHPENTKKIICDSKLEALFRRKSVNINNVYSLLTTHLAEKLDLLKDDSGSGSEDVGHGDEFIVRKSCFAAIVPENVKLVYLRKSLTEKLSMKLDTFEAKVIGSFVRVKSDHPNDYDGLQRNSHQLVQVTGVKRCSSMSSSEILLRVTDMVKEVPISKLSDDDFTKEECEALCRRVKYRWLKWPTVAELGLTARSLHKDITKDWLARESASLRKHIDQANEKGWKREYPLNKITEQSRLLNEVPQVLADTVEAKPTYEDPIRKGDGDTSEVDLESTADLSNDDCGKSSEAISSEGEADWSIDAIRSTMTQTSLETLERSYGIPNNIVLRLPKKEHLASSPPQGAVTLHSTFFEFGLKLPFHPFLRYMLSHLQCAPAQLSPNAWRALIGTYIIWKQCQFPELTFREFQQLYQLKIHPKSHGWYCLSTWPGKEAMVIDSPSSNKNWKKKWFFASGHWEADPNEQDLEHRIPTAFRTPAIWKKPPELTAEQKNNIKTAFAIPSKDRSCKVLLAPKNLKRYWFTVPPSTSTMSKRYHPEKIPVGVPIKGSTKKMKVRISSQEGSPPVSESSPPRHASVHLTPPPTSRGSPIPPVVLVGGSSSGTKRTAPTQDSQTHADDQEEPEEKHLASLTNEWRRYVPPEEVEKVQMLSLEKAISIGLSHNLKAVCLALDLQERIISFENDKKILFDQVNQAVEKNSKLQGQLDEEKAMSARLREHIADLKAAVTEATSRADGAVAQADAAERDNRELRKVNKELKDGITSWEEAAIKQLSSQQKSRR</sequence>
<dbReference type="Proteomes" id="UP000323000">
    <property type="component" value="Chromosome 9"/>
</dbReference>
<feature type="compositionally biased region" description="Pro residues" evidence="2">
    <location>
        <begin position="631"/>
        <end position="643"/>
    </location>
</feature>